<dbReference type="EMBL" id="CAJVPV010047142">
    <property type="protein sequence ID" value="CAG8772092.1"/>
    <property type="molecule type" value="Genomic_DNA"/>
</dbReference>
<feature type="non-terminal residue" evidence="1">
    <location>
        <position position="49"/>
    </location>
</feature>
<name>A0A9N9JCC5_9GLOM</name>
<organism evidence="1 2">
    <name type="scientific">Acaulospora morrowiae</name>
    <dbReference type="NCBI Taxonomy" id="94023"/>
    <lineage>
        <taxon>Eukaryota</taxon>
        <taxon>Fungi</taxon>
        <taxon>Fungi incertae sedis</taxon>
        <taxon>Mucoromycota</taxon>
        <taxon>Glomeromycotina</taxon>
        <taxon>Glomeromycetes</taxon>
        <taxon>Diversisporales</taxon>
        <taxon>Acaulosporaceae</taxon>
        <taxon>Acaulospora</taxon>
    </lineage>
</organism>
<proteinExistence type="predicted"/>
<keyword evidence="2" id="KW-1185">Reference proteome</keyword>
<dbReference type="Proteomes" id="UP000789342">
    <property type="component" value="Unassembled WGS sequence"/>
</dbReference>
<protein>
    <submittedName>
        <fullName evidence="1">8515_t:CDS:1</fullName>
    </submittedName>
</protein>
<reference evidence="1" key="1">
    <citation type="submission" date="2021-06" db="EMBL/GenBank/DDBJ databases">
        <authorList>
            <person name="Kallberg Y."/>
            <person name="Tangrot J."/>
            <person name="Rosling A."/>
        </authorList>
    </citation>
    <scope>NUCLEOTIDE SEQUENCE</scope>
    <source>
        <strain evidence="1">CL551</strain>
    </source>
</reference>
<evidence type="ECO:0000313" key="2">
    <source>
        <dbReference type="Proteomes" id="UP000789342"/>
    </source>
</evidence>
<gene>
    <name evidence="1" type="ORF">AMORRO_LOCUS16657</name>
</gene>
<sequence>FAFEAKVLRICCKALVFKPFIIYNSYFTCFAYCRGRLIEYSEMKGREKA</sequence>
<dbReference type="AlphaFoldDB" id="A0A9N9JCC5"/>
<comment type="caution">
    <text evidence="1">The sequence shown here is derived from an EMBL/GenBank/DDBJ whole genome shotgun (WGS) entry which is preliminary data.</text>
</comment>
<accession>A0A9N9JCC5</accession>
<evidence type="ECO:0000313" key="1">
    <source>
        <dbReference type="EMBL" id="CAG8772092.1"/>
    </source>
</evidence>